<reference evidence="2 3" key="1">
    <citation type="submission" date="2023-07" db="EMBL/GenBank/DDBJ databases">
        <title>The novel representative of Negativicutes class, Anaeroselena agilis gen. nov. sp. nov.</title>
        <authorList>
            <person name="Prokofeva M.I."/>
            <person name="Elcheninov A.G."/>
            <person name="Klyukina A."/>
            <person name="Kublanov I.V."/>
            <person name="Frolov E.N."/>
            <person name="Podosokorskaya O.A."/>
        </authorList>
    </citation>
    <scope>NUCLEOTIDE SEQUENCE [LARGE SCALE GENOMIC DNA]</scope>
    <source>
        <strain evidence="2 3">4137-cl</strain>
    </source>
</reference>
<keyword evidence="1" id="KW-1133">Transmembrane helix</keyword>
<keyword evidence="3" id="KW-1185">Reference proteome</keyword>
<protein>
    <submittedName>
        <fullName evidence="2">YeeE/YedE thiosulfate transporter family protein</fullName>
    </submittedName>
</protein>
<dbReference type="RefSeq" id="WP_413781402.1">
    <property type="nucleotide sequence ID" value="NZ_JAUOZS010000001.1"/>
</dbReference>
<dbReference type="EMBL" id="JAUOZS010000001">
    <property type="protein sequence ID" value="MDT8902939.1"/>
    <property type="molecule type" value="Genomic_DNA"/>
</dbReference>
<comment type="caution">
    <text evidence="2">The sequence shown here is derived from an EMBL/GenBank/DDBJ whole genome shotgun (WGS) entry which is preliminary data.</text>
</comment>
<evidence type="ECO:0000313" key="2">
    <source>
        <dbReference type="EMBL" id="MDT8902939.1"/>
    </source>
</evidence>
<evidence type="ECO:0000256" key="1">
    <source>
        <dbReference type="SAM" id="Phobius"/>
    </source>
</evidence>
<feature type="transmembrane region" description="Helical" evidence="1">
    <location>
        <begin position="110"/>
        <end position="129"/>
    </location>
</feature>
<sequence length="180" mass="19373">MNILLAGLITGILFGFFLQKGRVLRYDKQLGALRLKDFIIVKFMLSHIIVAMIGVYLLYDLGLVKLSIKPAIVGGVALGGLLFGVGWALLGYCPGTSLGALGEGRWDALWGILGMLVGAGLYAEAYPFMKATVLTWGNFGKITIPQALGINHWLVIGLVVAAAAYLLFIIEKHEQKEPAA</sequence>
<accession>A0ABU3P1N8</accession>
<gene>
    <name evidence="2" type="ORF">Q4T40_16980</name>
</gene>
<feature type="transmembrane region" description="Helical" evidence="1">
    <location>
        <begin position="71"/>
        <end position="90"/>
    </location>
</feature>
<proteinExistence type="predicted"/>
<dbReference type="Pfam" id="PF04143">
    <property type="entry name" value="Sulf_transp"/>
    <property type="match status" value="1"/>
</dbReference>
<name>A0ABU3P1N8_9FIRM</name>
<keyword evidence="1" id="KW-0812">Transmembrane</keyword>
<evidence type="ECO:0000313" key="3">
    <source>
        <dbReference type="Proteomes" id="UP001254848"/>
    </source>
</evidence>
<dbReference type="Proteomes" id="UP001254848">
    <property type="component" value="Unassembled WGS sequence"/>
</dbReference>
<dbReference type="InterPro" id="IPR007272">
    <property type="entry name" value="Sulf_transp_TsuA/YedE"/>
</dbReference>
<feature type="transmembrane region" description="Helical" evidence="1">
    <location>
        <begin position="150"/>
        <end position="170"/>
    </location>
</feature>
<feature type="transmembrane region" description="Helical" evidence="1">
    <location>
        <begin position="39"/>
        <end position="59"/>
    </location>
</feature>
<organism evidence="2 3">
    <name type="scientific">Anaeroselena agilis</name>
    <dbReference type="NCBI Taxonomy" id="3063788"/>
    <lineage>
        <taxon>Bacteria</taxon>
        <taxon>Bacillati</taxon>
        <taxon>Bacillota</taxon>
        <taxon>Negativicutes</taxon>
        <taxon>Acetonemataceae</taxon>
        <taxon>Anaeroselena</taxon>
    </lineage>
</organism>
<keyword evidence="1" id="KW-0472">Membrane</keyword>